<dbReference type="Proteomes" id="UP000257127">
    <property type="component" value="Unassembled WGS sequence"/>
</dbReference>
<keyword evidence="2" id="KW-0805">Transcription regulation</keyword>
<keyword evidence="4" id="KW-0804">Transcription</keyword>
<feature type="domain" description="RNA polymerase sigma factor 70 region 4 type 2" evidence="6">
    <location>
        <begin position="98"/>
        <end position="148"/>
    </location>
</feature>
<dbReference type="GO" id="GO:0016987">
    <property type="term" value="F:sigma factor activity"/>
    <property type="evidence" value="ECO:0007669"/>
    <property type="project" value="UniProtKB-KW"/>
</dbReference>
<dbReference type="GO" id="GO:0003677">
    <property type="term" value="F:DNA binding"/>
    <property type="evidence" value="ECO:0007669"/>
    <property type="project" value="InterPro"/>
</dbReference>
<dbReference type="PANTHER" id="PTHR43133">
    <property type="entry name" value="RNA POLYMERASE ECF-TYPE SIGMA FACTO"/>
    <property type="match status" value="1"/>
</dbReference>
<dbReference type="GO" id="GO:0006352">
    <property type="term" value="P:DNA-templated transcription initiation"/>
    <property type="evidence" value="ECO:0007669"/>
    <property type="project" value="InterPro"/>
</dbReference>
<dbReference type="SUPFAM" id="SSF88946">
    <property type="entry name" value="Sigma2 domain of RNA polymerase sigma factors"/>
    <property type="match status" value="1"/>
</dbReference>
<comment type="caution">
    <text evidence="7">The sequence shown here is derived from an EMBL/GenBank/DDBJ whole genome shotgun (WGS) entry which is preliminary data.</text>
</comment>
<dbReference type="SUPFAM" id="SSF88659">
    <property type="entry name" value="Sigma3 and sigma4 domains of RNA polymerase sigma factors"/>
    <property type="match status" value="1"/>
</dbReference>
<reference evidence="7 8" key="1">
    <citation type="submission" date="2018-08" db="EMBL/GenBank/DDBJ databases">
        <title>The draft genome squence of Brumimicrobium sp. N62.</title>
        <authorList>
            <person name="Du Z.-J."/>
            <person name="Luo H.-R."/>
        </authorList>
    </citation>
    <scope>NUCLEOTIDE SEQUENCE [LARGE SCALE GENOMIC DNA]</scope>
    <source>
        <strain evidence="7 8">N62</strain>
    </source>
</reference>
<evidence type="ECO:0000259" key="6">
    <source>
        <dbReference type="Pfam" id="PF08281"/>
    </source>
</evidence>
<dbReference type="AlphaFoldDB" id="A0A3E1EXT7"/>
<dbReference type="Pfam" id="PF04542">
    <property type="entry name" value="Sigma70_r2"/>
    <property type="match status" value="1"/>
</dbReference>
<feature type="domain" description="RNA polymerase sigma-70 region 2" evidence="5">
    <location>
        <begin position="6"/>
        <end position="72"/>
    </location>
</feature>
<evidence type="ECO:0000256" key="2">
    <source>
        <dbReference type="ARBA" id="ARBA00023015"/>
    </source>
</evidence>
<dbReference type="OrthoDB" id="9780326at2"/>
<dbReference type="PANTHER" id="PTHR43133:SF45">
    <property type="entry name" value="RNA POLYMERASE ECF-TYPE SIGMA FACTOR"/>
    <property type="match status" value="1"/>
</dbReference>
<dbReference type="InterPro" id="IPR014284">
    <property type="entry name" value="RNA_pol_sigma-70_dom"/>
</dbReference>
<keyword evidence="8" id="KW-1185">Reference proteome</keyword>
<gene>
    <name evidence="7" type="ORF">DXU93_09820</name>
</gene>
<accession>A0A3E1EXT7</accession>
<keyword evidence="3" id="KW-0731">Sigma factor</keyword>
<dbReference type="InterPro" id="IPR013324">
    <property type="entry name" value="RNA_pol_sigma_r3/r4-like"/>
</dbReference>
<dbReference type="InterPro" id="IPR007627">
    <property type="entry name" value="RNA_pol_sigma70_r2"/>
</dbReference>
<dbReference type="Gene3D" id="1.10.1740.10">
    <property type="match status" value="1"/>
</dbReference>
<dbReference type="Gene3D" id="1.10.10.10">
    <property type="entry name" value="Winged helix-like DNA-binding domain superfamily/Winged helix DNA-binding domain"/>
    <property type="match status" value="1"/>
</dbReference>
<name>A0A3E1EXT7_9FLAO</name>
<evidence type="ECO:0000259" key="5">
    <source>
        <dbReference type="Pfam" id="PF04542"/>
    </source>
</evidence>
<evidence type="ECO:0000256" key="1">
    <source>
        <dbReference type="ARBA" id="ARBA00010641"/>
    </source>
</evidence>
<comment type="similarity">
    <text evidence="1">Belongs to the sigma-70 factor family. ECF subfamily.</text>
</comment>
<evidence type="ECO:0000313" key="8">
    <source>
        <dbReference type="Proteomes" id="UP000257127"/>
    </source>
</evidence>
<dbReference type="RefSeq" id="WP_116881112.1">
    <property type="nucleotide sequence ID" value="NZ_QURB01000005.1"/>
</dbReference>
<evidence type="ECO:0000256" key="3">
    <source>
        <dbReference type="ARBA" id="ARBA00023082"/>
    </source>
</evidence>
<dbReference type="InterPro" id="IPR036388">
    <property type="entry name" value="WH-like_DNA-bd_sf"/>
</dbReference>
<proteinExistence type="inferred from homology"/>
<dbReference type="NCBIfam" id="TIGR02937">
    <property type="entry name" value="sigma70-ECF"/>
    <property type="match status" value="1"/>
</dbReference>
<evidence type="ECO:0000256" key="4">
    <source>
        <dbReference type="ARBA" id="ARBA00023163"/>
    </source>
</evidence>
<protein>
    <submittedName>
        <fullName evidence="7">Sigma-70 family RNA polymerase sigma factor</fullName>
    </submittedName>
</protein>
<evidence type="ECO:0000313" key="7">
    <source>
        <dbReference type="EMBL" id="RFC54273.1"/>
    </source>
</evidence>
<organism evidence="7 8">
    <name type="scientific">Brumimicrobium aurantiacum</name>
    <dbReference type="NCBI Taxonomy" id="1737063"/>
    <lineage>
        <taxon>Bacteria</taxon>
        <taxon>Pseudomonadati</taxon>
        <taxon>Bacteroidota</taxon>
        <taxon>Flavobacteriia</taxon>
        <taxon>Flavobacteriales</taxon>
        <taxon>Crocinitomicaceae</taxon>
        <taxon>Brumimicrobium</taxon>
    </lineage>
</organism>
<sequence length="156" mass="18280">MDFDQIYKSYSTKIFRICLGYFNDYELAKDITQETFIAVWTNLSKFQNRSSIGTWIYRIATNKCLREIQKEKSQPRTGLPSDLTVMEPSLEKEEKLSRLNQYISELPELERIIITLSLENVPQEEIAEIIGISHSNARVKFHRIKAKLTKKFKENG</sequence>
<dbReference type="InterPro" id="IPR039425">
    <property type="entry name" value="RNA_pol_sigma-70-like"/>
</dbReference>
<dbReference type="Pfam" id="PF08281">
    <property type="entry name" value="Sigma70_r4_2"/>
    <property type="match status" value="1"/>
</dbReference>
<dbReference type="InterPro" id="IPR013325">
    <property type="entry name" value="RNA_pol_sigma_r2"/>
</dbReference>
<dbReference type="EMBL" id="QURB01000005">
    <property type="protein sequence ID" value="RFC54273.1"/>
    <property type="molecule type" value="Genomic_DNA"/>
</dbReference>
<dbReference type="InterPro" id="IPR013249">
    <property type="entry name" value="RNA_pol_sigma70_r4_t2"/>
</dbReference>